<accession>A0A0B0PDN2</accession>
<dbReference type="Proteomes" id="UP000032142">
    <property type="component" value="Unassembled WGS sequence"/>
</dbReference>
<dbReference type="AlphaFoldDB" id="A0A0B0PDN2"/>
<protein>
    <submittedName>
        <fullName evidence="1">Uncharacterized protein</fullName>
    </submittedName>
</protein>
<keyword evidence="2" id="KW-1185">Reference proteome</keyword>
<dbReference type="EMBL" id="KN423672">
    <property type="protein sequence ID" value="KHG23045.1"/>
    <property type="molecule type" value="Genomic_DNA"/>
</dbReference>
<proteinExistence type="predicted"/>
<reference evidence="2" key="1">
    <citation type="submission" date="2014-09" db="EMBL/GenBank/DDBJ databases">
        <authorList>
            <person name="Mudge J."/>
            <person name="Ramaraj T."/>
            <person name="Lindquist I.E."/>
            <person name="Bharti A.K."/>
            <person name="Sundararajan A."/>
            <person name="Cameron C.T."/>
            <person name="Woodward J.E."/>
            <person name="May G.D."/>
            <person name="Brubaker C."/>
            <person name="Broadhvest J."/>
            <person name="Wilkins T.A."/>
        </authorList>
    </citation>
    <scope>NUCLEOTIDE SEQUENCE</scope>
    <source>
        <strain evidence="2">cv. AKA8401</strain>
    </source>
</reference>
<name>A0A0B0PDN2_GOSAR</name>
<evidence type="ECO:0000313" key="1">
    <source>
        <dbReference type="EMBL" id="KHG23045.1"/>
    </source>
</evidence>
<evidence type="ECO:0000313" key="2">
    <source>
        <dbReference type="Proteomes" id="UP000032142"/>
    </source>
</evidence>
<gene>
    <name evidence="1" type="ORF">F383_30182</name>
</gene>
<organism evidence="1 2">
    <name type="scientific">Gossypium arboreum</name>
    <name type="common">Tree cotton</name>
    <name type="synonym">Gossypium nanking</name>
    <dbReference type="NCBI Taxonomy" id="29729"/>
    <lineage>
        <taxon>Eukaryota</taxon>
        <taxon>Viridiplantae</taxon>
        <taxon>Streptophyta</taxon>
        <taxon>Embryophyta</taxon>
        <taxon>Tracheophyta</taxon>
        <taxon>Spermatophyta</taxon>
        <taxon>Magnoliopsida</taxon>
        <taxon>eudicotyledons</taxon>
        <taxon>Gunneridae</taxon>
        <taxon>Pentapetalae</taxon>
        <taxon>rosids</taxon>
        <taxon>malvids</taxon>
        <taxon>Malvales</taxon>
        <taxon>Malvaceae</taxon>
        <taxon>Malvoideae</taxon>
        <taxon>Gossypium</taxon>
    </lineage>
</organism>
<sequence length="28" mass="3161">MWHKSVNPLNGTRPSIWACDGYFKGHTG</sequence>